<dbReference type="Proteomes" id="UP001519460">
    <property type="component" value="Unassembled WGS sequence"/>
</dbReference>
<name>A0ABD0J161_9CAEN</name>
<evidence type="ECO:0000256" key="1">
    <source>
        <dbReference type="SAM" id="MobiDB-lite"/>
    </source>
</evidence>
<dbReference type="AlphaFoldDB" id="A0ABD0J161"/>
<comment type="caution">
    <text evidence="2">The sequence shown here is derived from an EMBL/GenBank/DDBJ whole genome shotgun (WGS) entry which is preliminary data.</text>
</comment>
<reference evidence="2 3" key="1">
    <citation type="journal article" date="2023" name="Sci. Data">
        <title>Genome assembly of the Korean intertidal mud-creeper Batillaria attramentaria.</title>
        <authorList>
            <person name="Patra A.K."/>
            <person name="Ho P.T."/>
            <person name="Jun S."/>
            <person name="Lee S.J."/>
            <person name="Kim Y."/>
            <person name="Won Y.J."/>
        </authorList>
    </citation>
    <scope>NUCLEOTIDE SEQUENCE [LARGE SCALE GENOMIC DNA]</scope>
    <source>
        <strain evidence="2">Wonlab-2016</strain>
    </source>
</reference>
<proteinExistence type="predicted"/>
<keyword evidence="3" id="KW-1185">Reference proteome</keyword>
<organism evidence="2 3">
    <name type="scientific">Batillaria attramentaria</name>
    <dbReference type="NCBI Taxonomy" id="370345"/>
    <lineage>
        <taxon>Eukaryota</taxon>
        <taxon>Metazoa</taxon>
        <taxon>Spiralia</taxon>
        <taxon>Lophotrochozoa</taxon>
        <taxon>Mollusca</taxon>
        <taxon>Gastropoda</taxon>
        <taxon>Caenogastropoda</taxon>
        <taxon>Sorbeoconcha</taxon>
        <taxon>Cerithioidea</taxon>
        <taxon>Batillariidae</taxon>
        <taxon>Batillaria</taxon>
    </lineage>
</organism>
<evidence type="ECO:0000313" key="2">
    <source>
        <dbReference type="EMBL" id="KAK7448180.1"/>
    </source>
</evidence>
<evidence type="ECO:0000313" key="3">
    <source>
        <dbReference type="Proteomes" id="UP001519460"/>
    </source>
</evidence>
<feature type="compositionally biased region" description="Pro residues" evidence="1">
    <location>
        <begin position="36"/>
        <end position="47"/>
    </location>
</feature>
<accession>A0ABD0J161</accession>
<feature type="region of interest" description="Disordered" evidence="1">
    <location>
        <begin position="1"/>
        <end position="53"/>
    </location>
</feature>
<dbReference type="EMBL" id="JACVVK020000762">
    <property type="protein sequence ID" value="KAK7448180.1"/>
    <property type="molecule type" value="Genomic_DNA"/>
</dbReference>
<sequence length="111" mass="11907">MHQQSHTVLRPVGFTFAVSRAPPSPRSPRTHRQHPSPHPPPPAPPHPTTITTVGRSSLVASGGNLINTASNLTEHSNVGRPSCAGTEYWRVCMCIGLAGIDRATYGSVKMY</sequence>
<protein>
    <submittedName>
        <fullName evidence="2">Uncharacterized protein</fullName>
    </submittedName>
</protein>
<gene>
    <name evidence="2" type="ORF">BaRGS_00040123</name>
</gene>